<dbReference type="OrthoDB" id="8062037at2759"/>
<keyword evidence="9" id="KW-0833">Ubl conjugation pathway</keyword>
<dbReference type="Pfam" id="PF13639">
    <property type="entry name" value="zf-RING_2"/>
    <property type="match status" value="1"/>
</dbReference>
<dbReference type="PROSITE" id="PS50089">
    <property type="entry name" value="ZF_RING_2"/>
    <property type="match status" value="1"/>
</dbReference>
<comment type="subcellular location">
    <subcellularLocation>
        <location evidence="2">Membrane</location>
        <topology evidence="2">Single-pass membrane protein</topology>
    </subcellularLocation>
</comment>
<dbReference type="SMART" id="SM00184">
    <property type="entry name" value="RING"/>
    <property type="match status" value="1"/>
</dbReference>
<dbReference type="Gene3D" id="3.30.40.10">
    <property type="entry name" value="Zinc/RING finger domain, C3HC4 (zinc finger)"/>
    <property type="match status" value="1"/>
</dbReference>
<evidence type="ECO:0000256" key="4">
    <source>
        <dbReference type="ARBA" id="ARBA00022679"/>
    </source>
</evidence>
<dbReference type="CDD" id="cd16461">
    <property type="entry name" value="RING-H2_EL5-like"/>
    <property type="match status" value="1"/>
</dbReference>
<organism evidence="21 22">
    <name type="scientific">Artemisia annua</name>
    <name type="common">Sweet wormwood</name>
    <dbReference type="NCBI Taxonomy" id="35608"/>
    <lineage>
        <taxon>Eukaryota</taxon>
        <taxon>Viridiplantae</taxon>
        <taxon>Streptophyta</taxon>
        <taxon>Embryophyta</taxon>
        <taxon>Tracheophyta</taxon>
        <taxon>Spermatophyta</taxon>
        <taxon>Magnoliopsida</taxon>
        <taxon>eudicotyledons</taxon>
        <taxon>Gunneridae</taxon>
        <taxon>Pentapetalae</taxon>
        <taxon>asterids</taxon>
        <taxon>campanulids</taxon>
        <taxon>Asterales</taxon>
        <taxon>Asteraceae</taxon>
        <taxon>Asteroideae</taxon>
        <taxon>Anthemideae</taxon>
        <taxon>Artemisiinae</taxon>
        <taxon>Artemisia</taxon>
    </lineage>
</organism>
<keyword evidence="7 19" id="KW-0732">Signal</keyword>
<dbReference type="AlphaFoldDB" id="A0A2U1MJ85"/>
<keyword evidence="13" id="KW-0325">Glycoprotein</keyword>
<evidence type="ECO:0000256" key="6">
    <source>
        <dbReference type="ARBA" id="ARBA00022723"/>
    </source>
</evidence>
<keyword evidence="22" id="KW-1185">Reference proteome</keyword>
<dbReference type="STRING" id="35608.A0A2U1MJ85"/>
<dbReference type="EMBL" id="PKPP01005141">
    <property type="protein sequence ID" value="PWA61282.1"/>
    <property type="molecule type" value="Genomic_DNA"/>
</dbReference>
<dbReference type="GO" id="GO:0008270">
    <property type="term" value="F:zinc ion binding"/>
    <property type="evidence" value="ECO:0007669"/>
    <property type="project" value="UniProtKB-KW"/>
</dbReference>
<protein>
    <submittedName>
        <fullName evidence="21">RING/U-box superfamily protein</fullName>
    </submittedName>
</protein>
<evidence type="ECO:0000256" key="3">
    <source>
        <dbReference type="ARBA" id="ARBA00004906"/>
    </source>
</evidence>
<dbReference type="InterPro" id="IPR013083">
    <property type="entry name" value="Znf_RING/FYVE/PHD"/>
</dbReference>
<feature type="signal peptide" evidence="19">
    <location>
        <begin position="1"/>
        <end position="23"/>
    </location>
</feature>
<keyword evidence="6" id="KW-0479">Metal-binding</keyword>
<dbReference type="InterPro" id="IPR025287">
    <property type="entry name" value="WAK_GUB"/>
</dbReference>
<evidence type="ECO:0000256" key="14">
    <source>
        <dbReference type="ARBA" id="ARBA00024209"/>
    </source>
</evidence>
<evidence type="ECO:0000256" key="2">
    <source>
        <dbReference type="ARBA" id="ARBA00004167"/>
    </source>
</evidence>
<evidence type="ECO:0000256" key="12">
    <source>
        <dbReference type="ARBA" id="ARBA00023136"/>
    </source>
</evidence>
<comment type="caution">
    <text evidence="21">The sequence shown here is derived from an EMBL/GenBank/DDBJ whole genome shotgun (WGS) entry which is preliminary data.</text>
</comment>
<dbReference type="Proteomes" id="UP000245207">
    <property type="component" value="Unassembled WGS sequence"/>
</dbReference>
<dbReference type="SUPFAM" id="SSF57850">
    <property type="entry name" value="RING/U-box"/>
    <property type="match status" value="1"/>
</dbReference>
<sequence length="375" mass="41539">MDAYTLFLFYQLIISLILSTASADCPISSCGQSLRINIRFPFRLIDRQSKNCGYPGFDVRCVDPSTMLIDLPTSGDFGVRSIDYRSQSMRIYDPLNCLPARLSKLDLSNSPFSASYNKEYTLLRCPSGTRLDGFTPIGCLSNSSSLVIAIGSESFLTSMTRNRTDCRVDGVARIPMMDQPDQNVVTSQLDEDITLTWGTPDCRRCEADGVSCGFANRSTQGTKCFFNGGEPKGAGIFRIIAFAIALPAMAASIAIACFMCMKDRQDQLMSNRRITNFNSTTVNLEDVILPPRIVGLDQETIESYTKVVLGESKRLPGHDDALCPICLSEYHVMEMVRCIPECLHCFHAECIDEWLKVNGTCPICRNSPSPLHVES</sequence>
<evidence type="ECO:0000313" key="22">
    <source>
        <dbReference type="Proteomes" id="UP000245207"/>
    </source>
</evidence>
<dbReference type="GO" id="GO:0004674">
    <property type="term" value="F:protein serine/threonine kinase activity"/>
    <property type="evidence" value="ECO:0007669"/>
    <property type="project" value="UniProtKB-EC"/>
</dbReference>
<dbReference type="PANTHER" id="PTHR46279:SF2">
    <property type="entry name" value="RING-H2 FINGER PROTEIN ATL21A-RELATED"/>
    <property type="match status" value="1"/>
</dbReference>
<dbReference type="GO" id="GO:0016020">
    <property type="term" value="C:membrane"/>
    <property type="evidence" value="ECO:0007669"/>
    <property type="project" value="UniProtKB-SubCell"/>
</dbReference>
<evidence type="ECO:0000256" key="10">
    <source>
        <dbReference type="ARBA" id="ARBA00022833"/>
    </source>
</evidence>
<comment type="catalytic activity">
    <reaction evidence="15">
        <text>L-threonyl-[protein] + ATP = O-phospho-L-threonyl-[protein] + ADP + H(+)</text>
        <dbReference type="Rhea" id="RHEA:46608"/>
        <dbReference type="Rhea" id="RHEA-COMP:11060"/>
        <dbReference type="Rhea" id="RHEA-COMP:11605"/>
        <dbReference type="ChEBI" id="CHEBI:15378"/>
        <dbReference type="ChEBI" id="CHEBI:30013"/>
        <dbReference type="ChEBI" id="CHEBI:30616"/>
        <dbReference type="ChEBI" id="CHEBI:61977"/>
        <dbReference type="ChEBI" id="CHEBI:456216"/>
        <dbReference type="EC" id="2.7.11.1"/>
    </reaction>
</comment>
<comment type="similarity">
    <text evidence="14">Belongs to the RING-type zinc finger family. ATL subfamily.</text>
</comment>
<comment type="catalytic activity">
    <reaction evidence="16">
        <text>L-seryl-[protein] + ATP = O-phospho-L-seryl-[protein] + ADP + H(+)</text>
        <dbReference type="Rhea" id="RHEA:17989"/>
        <dbReference type="Rhea" id="RHEA-COMP:9863"/>
        <dbReference type="Rhea" id="RHEA-COMP:11604"/>
        <dbReference type="ChEBI" id="CHEBI:15378"/>
        <dbReference type="ChEBI" id="CHEBI:29999"/>
        <dbReference type="ChEBI" id="CHEBI:30616"/>
        <dbReference type="ChEBI" id="CHEBI:83421"/>
        <dbReference type="ChEBI" id="CHEBI:456216"/>
        <dbReference type="EC" id="2.7.11.1"/>
    </reaction>
</comment>
<dbReference type="PANTHER" id="PTHR46279">
    <property type="entry name" value="RING/U-BOX SUPERFAMILY PROTEIN"/>
    <property type="match status" value="1"/>
</dbReference>
<comment type="catalytic activity">
    <reaction evidence="1">
        <text>S-ubiquitinyl-[E2 ubiquitin-conjugating enzyme]-L-cysteine + [acceptor protein]-L-lysine = [E2 ubiquitin-conjugating enzyme]-L-cysteine + N(6)-ubiquitinyl-[acceptor protein]-L-lysine.</text>
        <dbReference type="EC" id="2.3.2.27"/>
    </reaction>
</comment>
<evidence type="ECO:0000259" key="20">
    <source>
        <dbReference type="PROSITE" id="PS50089"/>
    </source>
</evidence>
<evidence type="ECO:0000256" key="5">
    <source>
        <dbReference type="ARBA" id="ARBA00022692"/>
    </source>
</evidence>
<evidence type="ECO:0000256" key="7">
    <source>
        <dbReference type="ARBA" id="ARBA00022729"/>
    </source>
</evidence>
<keyword evidence="8 17" id="KW-0863">Zinc-finger</keyword>
<evidence type="ECO:0000256" key="15">
    <source>
        <dbReference type="ARBA" id="ARBA00047899"/>
    </source>
</evidence>
<evidence type="ECO:0000256" key="13">
    <source>
        <dbReference type="ARBA" id="ARBA00023180"/>
    </source>
</evidence>
<comment type="pathway">
    <text evidence="3">Protein modification; protein ubiquitination.</text>
</comment>
<accession>A0A2U1MJ85</accession>
<dbReference type="Pfam" id="PF14380">
    <property type="entry name" value="WAK_assoc"/>
    <property type="match status" value="1"/>
</dbReference>
<keyword evidence="4" id="KW-0808">Transferase</keyword>
<dbReference type="GO" id="GO:0030247">
    <property type="term" value="F:polysaccharide binding"/>
    <property type="evidence" value="ECO:0007669"/>
    <property type="project" value="InterPro"/>
</dbReference>
<keyword evidence="12 18" id="KW-0472">Membrane</keyword>
<feature type="transmembrane region" description="Helical" evidence="18">
    <location>
        <begin position="239"/>
        <end position="261"/>
    </location>
</feature>
<dbReference type="InterPro" id="IPR032872">
    <property type="entry name" value="WAK_assoc_C"/>
</dbReference>
<keyword evidence="5 18" id="KW-0812">Transmembrane</keyword>
<evidence type="ECO:0000256" key="18">
    <source>
        <dbReference type="SAM" id="Phobius"/>
    </source>
</evidence>
<dbReference type="InterPro" id="IPR046948">
    <property type="entry name" value="ATL20-22-like"/>
</dbReference>
<gene>
    <name evidence="21" type="ORF">CTI12_AA370570</name>
</gene>
<evidence type="ECO:0000256" key="1">
    <source>
        <dbReference type="ARBA" id="ARBA00000900"/>
    </source>
</evidence>
<proteinExistence type="inferred from homology"/>
<dbReference type="InterPro" id="IPR001841">
    <property type="entry name" value="Znf_RING"/>
</dbReference>
<keyword evidence="11 18" id="KW-1133">Transmembrane helix</keyword>
<evidence type="ECO:0000256" key="9">
    <source>
        <dbReference type="ARBA" id="ARBA00022786"/>
    </source>
</evidence>
<evidence type="ECO:0000256" key="17">
    <source>
        <dbReference type="PROSITE-ProRule" id="PRU00175"/>
    </source>
</evidence>
<evidence type="ECO:0000256" key="8">
    <source>
        <dbReference type="ARBA" id="ARBA00022771"/>
    </source>
</evidence>
<feature type="chain" id="PRO_5015539502" evidence="19">
    <location>
        <begin position="24"/>
        <end position="375"/>
    </location>
</feature>
<dbReference type="GO" id="GO:0061630">
    <property type="term" value="F:ubiquitin protein ligase activity"/>
    <property type="evidence" value="ECO:0007669"/>
    <property type="project" value="UniProtKB-EC"/>
</dbReference>
<feature type="domain" description="RING-type" evidence="20">
    <location>
        <begin position="323"/>
        <end position="365"/>
    </location>
</feature>
<name>A0A2U1MJ85_ARTAN</name>
<dbReference type="Pfam" id="PF13947">
    <property type="entry name" value="GUB_WAK_bind"/>
    <property type="match status" value="1"/>
</dbReference>
<evidence type="ECO:0000256" key="19">
    <source>
        <dbReference type="SAM" id="SignalP"/>
    </source>
</evidence>
<evidence type="ECO:0000256" key="16">
    <source>
        <dbReference type="ARBA" id="ARBA00048679"/>
    </source>
</evidence>
<evidence type="ECO:0000256" key="11">
    <source>
        <dbReference type="ARBA" id="ARBA00022989"/>
    </source>
</evidence>
<keyword evidence="10" id="KW-0862">Zinc</keyword>
<reference evidence="21 22" key="1">
    <citation type="journal article" date="2018" name="Mol. Plant">
        <title>The genome of Artemisia annua provides insight into the evolution of Asteraceae family and artemisinin biosynthesis.</title>
        <authorList>
            <person name="Shen Q."/>
            <person name="Zhang L."/>
            <person name="Liao Z."/>
            <person name="Wang S."/>
            <person name="Yan T."/>
            <person name="Shi P."/>
            <person name="Liu M."/>
            <person name="Fu X."/>
            <person name="Pan Q."/>
            <person name="Wang Y."/>
            <person name="Lv Z."/>
            <person name="Lu X."/>
            <person name="Zhang F."/>
            <person name="Jiang W."/>
            <person name="Ma Y."/>
            <person name="Chen M."/>
            <person name="Hao X."/>
            <person name="Li L."/>
            <person name="Tang Y."/>
            <person name="Lv G."/>
            <person name="Zhou Y."/>
            <person name="Sun X."/>
            <person name="Brodelius P.E."/>
            <person name="Rose J.K.C."/>
            <person name="Tang K."/>
        </authorList>
    </citation>
    <scope>NUCLEOTIDE SEQUENCE [LARGE SCALE GENOMIC DNA]</scope>
    <source>
        <strain evidence="22">cv. Huhao1</strain>
        <tissue evidence="21">Leaf</tissue>
    </source>
</reference>
<evidence type="ECO:0000313" key="21">
    <source>
        <dbReference type="EMBL" id="PWA61282.1"/>
    </source>
</evidence>